<keyword evidence="6" id="KW-0378">Hydrolase</keyword>
<evidence type="ECO:0000256" key="7">
    <source>
        <dbReference type="SAM" id="MobiDB-lite"/>
    </source>
</evidence>
<dbReference type="InterPro" id="IPR038765">
    <property type="entry name" value="Papain-like_cys_pep_sf"/>
</dbReference>
<organism evidence="10 11">
    <name type="scientific">Dryococelus australis</name>
    <dbReference type="NCBI Taxonomy" id="614101"/>
    <lineage>
        <taxon>Eukaryota</taxon>
        <taxon>Metazoa</taxon>
        <taxon>Ecdysozoa</taxon>
        <taxon>Arthropoda</taxon>
        <taxon>Hexapoda</taxon>
        <taxon>Insecta</taxon>
        <taxon>Pterygota</taxon>
        <taxon>Neoptera</taxon>
        <taxon>Polyneoptera</taxon>
        <taxon>Phasmatodea</taxon>
        <taxon>Verophasmatodea</taxon>
        <taxon>Anareolatae</taxon>
        <taxon>Phasmatidae</taxon>
        <taxon>Eurycanthinae</taxon>
        <taxon>Dryococelus</taxon>
    </lineage>
</organism>
<feature type="region of interest" description="Disordered" evidence="7">
    <location>
        <begin position="439"/>
        <end position="615"/>
    </location>
</feature>
<feature type="compositionally biased region" description="Polar residues" evidence="7">
    <location>
        <begin position="562"/>
        <end position="574"/>
    </location>
</feature>
<evidence type="ECO:0000256" key="6">
    <source>
        <dbReference type="RuleBase" id="RU366025"/>
    </source>
</evidence>
<dbReference type="InterPro" id="IPR001607">
    <property type="entry name" value="Znf_UBP"/>
</dbReference>
<feature type="domain" description="USP" evidence="8">
    <location>
        <begin position="232"/>
        <end position="919"/>
    </location>
</feature>
<dbReference type="PROSITE" id="PS50235">
    <property type="entry name" value="USP_3"/>
    <property type="match status" value="1"/>
</dbReference>
<feature type="domain" description="UBP-type" evidence="9">
    <location>
        <begin position="57"/>
        <end position="177"/>
    </location>
</feature>
<dbReference type="SUPFAM" id="SSF54001">
    <property type="entry name" value="Cysteine proteinases"/>
    <property type="match status" value="1"/>
</dbReference>
<keyword evidence="11" id="KW-1185">Reference proteome</keyword>
<dbReference type="PANTHER" id="PTHR24006">
    <property type="entry name" value="UBIQUITIN CARBOXYL-TERMINAL HYDROLASE"/>
    <property type="match status" value="1"/>
</dbReference>
<dbReference type="PROSITE" id="PS00973">
    <property type="entry name" value="USP_2"/>
    <property type="match status" value="1"/>
</dbReference>
<feature type="region of interest" description="Disordered" evidence="7">
    <location>
        <begin position="1"/>
        <end position="26"/>
    </location>
</feature>
<evidence type="ECO:0000256" key="1">
    <source>
        <dbReference type="ARBA" id="ARBA00009085"/>
    </source>
</evidence>
<dbReference type="PANTHER" id="PTHR24006:SF781">
    <property type="entry name" value="LD34905P"/>
    <property type="match status" value="1"/>
</dbReference>
<feature type="region of interest" description="Disordered" evidence="7">
    <location>
        <begin position="861"/>
        <end position="883"/>
    </location>
</feature>
<dbReference type="Pfam" id="PF02148">
    <property type="entry name" value="zf-UBP"/>
    <property type="match status" value="1"/>
</dbReference>
<evidence type="ECO:0000256" key="4">
    <source>
        <dbReference type="ARBA" id="ARBA00022833"/>
    </source>
</evidence>
<comment type="similarity">
    <text evidence="1 6">Belongs to the peptidase C19 family.</text>
</comment>
<evidence type="ECO:0000313" key="10">
    <source>
        <dbReference type="EMBL" id="KAJ8894017.1"/>
    </source>
</evidence>
<dbReference type="SUPFAM" id="SSF57850">
    <property type="entry name" value="RING/U-box"/>
    <property type="match status" value="1"/>
</dbReference>
<keyword evidence="4" id="KW-0862">Zinc</keyword>
<keyword evidence="6" id="KW-0833">Ubl conjugation pathway</keyword>
<dbReference type="Proteomes" id="UP001159363">
    <property type="component" value="Chromosome 2"/>
</dbReference>
<sequence length="920" mass="101204">MGKKKKIRQQEPGVNGEESTESGDDTQSSIIAQPIVDLSPRAGLTCLDSHCCDVGAVACPHIAKAVDLQKVKKALKQSGSLPRECAECVKSKEPVEEEDDLDWTPNLWLCLKCGNVACGRMRRRHALKHYTTPHSEAHDLALNTDDWRVWCYSCDDQIPSAQKRKLLECVEFVKRQTSVLLLPLNCNANATAVQNEEPPPVDTNRVVSFMAGDSSSKPKSMTTVPNNLPRVRGLSNLGNTCFFNAVLQCLAQTPYLLPMLQEMRESGQTISLKKKKNISEKVRLQPPLNGELSRWGALAETLADTLEELRSNRAEVFVPRKLLSKLTLRWPQFAGGDQHDSHELLRHMLEGVRSEDLKRYQLVILQQFGLSGKCDPTQVEDELRAKAKAYGAQVSELLLHPEHVFRGYLVSIVQCQDCHHSSHRVESFLDLSLPVIADKPQPPVWRRKNSHRDDMFESSSSSQQPSKYQLKKERNQARRIRKGKSKTSASPEKADEAIAAEENGVGSKSADSEQSDADVEDNVDQDTKSSKPPHDVGESGYSSEKLANEDSAIDSPLLNGDSMLTSPASPQALSIETPGGATGVAPLSPSSASSEMNVECAGGPVSPGDSSDRPVSRLEFHHATDLLASNFSRLSLGSSACRALVPAPPPPPLPQAGSIIPLEWQNGHVQDEDEEDEEELSKSSGSSSSGSSVGGASDSSWSHTLAQRYQCEEGDTSVQSCLSQFTAVELMTGNNKVGCENCTQRINQGKEGKMVYTNATKQLLVSAPPAVLILHLKRFQVLRAIFRKISCHVRFPMVLDLAPICSVKCKESPTMNPEQTQVLYALFGIVEHSGTLHGGHYVAYVKVRPDLAENDPRWAFVPPDSNRPQHASPQKLDEAAGVTEPPPGKWYYVSDSRVSEVTEDRVLQSQAYLLFYERIW</sequence>
<dbReference type="PROSITE" id="PS50271">
    <property type="entry name" value="ZF_UBP"/>
    <property type="match status" value="1"/>
</dbReference>
<dbReference type="CDD" id="cd02667">
    <property type="entry name" value="Peptidase_C19K"/>
    <property type="match status" value="1"/>
</dbReference>
<feature type="compositionally biased region" description="Low complexity" evidence="7">
    <location>
        <begin position="682"/>
        <end position="699"/>
    </location>
</feature>
<dbReference type="InterPro" id="IPR001394">
    <property type="entry name" value="Peptidase_C19_UCH"/>
</dbReference>
<dbReference type="EC" id="3.4.19.12" evidence="6"/>
<evidence type="ECO:0000313" key="11">
    <source>
        <dbReference type="Proteomes" id="UP001159363"/>
    </source>
</evidence>
<evidence type="ECO:0000256" key="5">
    <source>
        <dbReference type="PROSITE-ProRule" id="PRU00502"/>
    </source>
</evidence>
<evidence type="ECO:0000256" key="3">
    <source>
        <dbReference type="ARBA" id="ARBA00022771"/>
    </source>
</evidence>
<gene>
    <name evidence="10" type="ORF">PR048_006627</name>
</gene>
<dbReference type="InterPro" id="IPR013083">
    <property type="entry name" value="Znf_RING/FYVE/PHD"/>
</dbReference>
<dbReference type="InterPro" id="IPR028889">
    <property type="entry name" value="USP"/>
</dbReference>
<proteinExistence type="inferred from homology"/>
<dbReference type="PROSITE" id="PS00972">
    <property type="entry name" value="USP_1"/>
    <property type="match status" value="1"/>
</dbReference>
<comment type="caution">
    <text evidence="10">The sequence shown here is derived from an EMBL/GenBank/DDBJ whole genome shotgun (WGS) entry which is preliminary data.</text>
</comment>
<keyword evidence="6" id="KW-0788">Thiol protease</keyword>
<keyword evidence="2" id="KW-0479">Metal-binding</keyword>
<dbReference type="Gene3D" id="3.90.70.10">
    <property type="entry name" value="Cysteine proteinases"/>
    <property type="match status" value="2"/>
</dbReference>
<feature type="compositionally biased region" description="Basic and acidic residues" evidence="7">
    <location>
        <begin position="525"/>
        <end position="537"/>
    </location>
</feature>
<dbReference type="EMBL" id="JARBHB010000002">
    <property type="protein sequence ID" value="KAJ8894017.1"/>
    <property type="molecule type" value="Genomic_DNA"/>
</dbReference>
<feature type="region of interest" description="Disordered" evidence="7">
    <location>
        <begin position="668"/>
        <end position="699"/>
    </location>
</feature>
<protein>
    <recommendedName>
        <fullName evidence="6">Ubiquitin carboxyl-terminal hydrolase</fullName>
        <ecNumber evidence="6">3.4.19.12</ecNumber>
    </recommendedName>
</protein>
<name>A0ABQ9IBG4_9NEOP</name>
<evidence type="ECO:0000259" key="8">
    <source>
        <dbReference type="PROSITE" id="PS50235"/>
    </source>
</evidence>
<keyword evidence="3 5" id="KW-0863">Zinc-finger</keyword>
<dbReference type="InterPro" id="IPR018200">
    <property type="entry name" value="USP_CS"/>
</dbReference>
<dbReference type="Pfam" id="PF00443">
    <property type="entry name" value="UCH"/>
    <property type="match status" value="1"/>
</dbReference>
<reference evidence="10 11" key="1">
    <citation type="submission" date="2023-02" db="EMBL/GenBank/DDBJ databases">
        <title>LHISI_Scaffold_Assembly.</title>
        <authorList>
            <person name="Stuart O.P."/>
            <person name="Cleave R."/>
            <person name="Magrath M.J.L."/>
            <person name="Mikheyev A.S."/>
        </authorList>
    </citation>
    <scope>NUCLEOTIDE SEQUENCE [LARGE SCALE GENOMIC DNA]</scope>
    <source>
        <strain evidence="10">Daus_M_001</strain>
        <tissue evidence="10">Leg muscle</tissue>
    </source>
</reference>
<dbReference type="SMART" id="SM00290">
    <property type="entry name" value="ZnF_UBP"/>
    <property type="match status" value="1"/>
</dbReference>
<dbReference type="InterPro" id="IPR050164">
    <property type="entry name" value="Peptidase_C19"/>
</dbReference>
<comment type="catalytic activity">
    <reaction evidence="6">
        <text>Thiol-dependent hydrolysis of ester, thioester, amide, peptide and isopeptide bonds formed by the C-terminal Gly of ubiquitin (a 76-residue protein attached to proteins as an intracellular targeting signal).</text>
        <dbReference type="EC" id="3.4.19.12"/>
    </reaction>
</comment>
<feature type="compositionally biased region" description="Acidic residues" evidence="7">
    <location>
        <begin position="513"/>
        <end position="524"/>
    </location>
</feature>
<evidence type="ECO:0000259" key="9">
    <source>
        <dbReference type="PROSITE" id="PS50271"/>
    </source>
</evidence>
<dbReference type="Gene3D" id="3.30.40.10">
    <property type="entry name" value="Zinc/RING finger domain, C3HC4 (zinc finger)"/>
    <property type="match status" value="1"/>
</dbReference>
<evidence type="ECO:0000256" key="2">
    <source>
        <dbReference type="ARBA" id="ARBA00022723"/>
    </source>
</evidence>
<keyword evidence="6" id="KW-0645">Protease</keyword>
<accession>A0ABQ9IBG4</accession>